<dbReference type="InterPro" id="IPR000488">
    <property type="entry name" value="Death_dom"/>
</dbReference>
<dbReference type="CDD" id="cd01670">
    <property type="entry name" value="Death"/>
    <property type="match status" value="2"/>
</dbReference>
<dbReference type="AlphaFoldDB" id="A0A9W9YJB1"/>
<dbReference type="OrthoDB" id="5990015at2759"/>
<reference evidence="2" key="1">
    <citation type="submission" date="2023-01" db="EMBL/GenBank/DDBJ databases">
        <title>Genome assembly of the deep-sea coral Lophelia pertusa.</title>
        <authorList>
            <person name="Herrera S."/>
            <person name="Cordes E."/>
        </authorList>
    </citation>
    <scope>NUCLEOTIDE SEQUENCE</scope>
    <source>
        <strain evidence="2">USNM1676648</strain>
        <tissue evidence="2">Polyp</tissue>
    </source>
</reference>
<protein>
    <recommendedName>
        <fullName evidence="1">Death domain-containing protein</fullName>
    </recommendedName>
</protein>
<dbReference type="InterPro" id="IPR016729">
    <property type="entry name" value="FADD"/>
</dbReference>
<dbReference type="GO" id="GO:0007165">
    <property type="term" value="P:signal transduction"/>
    <property type="evidence" value="ECO:0007669"/>
    <property type="project" value="InterPro"/>
</dbReference>
<accession>A0A9W9YJB1</accession>
<dbReference type="PROSITE" id="PS50017">
    <property type="entry name" value="DEATH_DOMAIN"/>
    <property type="match status" value="2"/>
</dbReference>
<proteinExistence type="predicted"/>
<dbReference type="PANTHER" id="PTHR15077">
    <property type="entry name" value="FAS-ASSOCIATING DEATH DOMAIN-CONTAINING PROTEIN FADD"/>
    <property type="match status" value="1"/>
</dbReference>
<dbReference type="SMART" id="SM00005">
    <property type="entry name" value="DEATH"/>
    <property type="match status" value="2"/>
</dbReference>
<name>A0A9W9YJB1_9CNID</name>
<dbReference type="PANTHER" id="PTHR15077:SF12">
    <property type="entry name" value="DEATH DOMAIN-CONTAINING PROTEIN"/>
    <property type="match status" value="1"/>
</dbReference>
<dbReference type="InterPro" id="IPR011029">
    <property type="entry name" value="DEATH-like_dom_sf"/>
</dbReference>
<feature type="domain" description="Death" evidence="1">
    <location>
        <begin position="52"/>
        <end position="120"/>
    </location>
</feature>
<dbReference type="SUPFAM" id="SSF47986">
    <property type="entry name" value="DEATH domain"/>
    <property type="match status" value="2"/>
</dbReference>
<evidence type="ECO:0000313" key="3">
    <source>
        <dbReference type="Proteomes" id="UP001163046"/>
    </source>
</evidence>
<dbReference type="Pfam" id="PF00531">
    <property type="entry name" value="Death"/>
    <property type="match status" value="2"/>
</dbReference>
<evidence type="ECO:0000259" key="1">
    <source>
        <dbReference type="PROSITE" id="PS50017"/>
    </source>
</evidence>
<organism evidence="2 3">
    <name type="scientific">Desmophyllum pertusum</name>
    <dbReference type="NCBI Taxonomy" id="174260"/>
    <lineage>
        <taxon>Eukaryota</taxon>
        <taxon>Metazoa</taxon>
        <taxon>Cnidaria</taxon>
        <taxon>Anthozoa</taxon>
        <taxon>Hexacorallia</taxon>
        <taxon>Scleractinia</taxon>
        <taxon>Caryophylliina</taxon>
        <taxon>Caryophylliidae</taxon>
        <taxon>Desmophyllum</taxon>
    </lineage>
</organism>
<evidence type="ECO:0000313" key="2">
    <source>
        <dbReference type="EMBL" id="KAJ7353738.1"/>
    </source>
</evidence>
<sequence length="275" mass="32057">MVPACLVYPLRQDNAKHHQALQEFHRQEKQDVMNANMPVAGQNLVFKRGSPSTSVLNLLAREVCSTWKVLCRQLRIPDSDLHQIEADNQGHYEQCYHMLKRWTEVQVNPPTYDDLGQALQHEAVGRPDLAEKYCCHSGEDEYVEIPSPPLTAPFKEGRPNPRQILSLAREVKNWKQLGRALRLHDPQLDEIDEDIKGLFEKRHAMLRRWMEAKGSAATYRELARGLGIVGRRDLIRNFCCERKRCKLPYCLLSVSRTKRWSTIFRKCRQMDRLGW</sequence>
<dbReference type="Gene3D" id="1.10.533.10">
    <property type="entry name" value="Death Domain, Fas"/>
    <property type="match status" value="2"/>
</dbReference>
<gene>
    <name evidence="2" type="ORF">OS493_032608</name>
</gene>
<dbReference type="EMBL" id="MU827342">
    <property type="protein sequence ID" value="KAJ7353738.1"/>
    <property type="molecule type" value="Genomic_DNA"/>
</dbReference>
<keyword evidence="3" id="KW-1185">Reference proteome</keyword>
<feature type="domain" description="Death" evidence="1">
    <location>
        <begin position="173"/>
        <end position="238"/>
    </location>
</feature>
<dbReference type="Proteomes" id="UP001163046">
    <property type="component" value="Unassembled WGS sequence"/>
</dbReference>
<comment type="caution">
    <text evidence="2">The sequence shown here is derived from an EMBL/GenBank/DDBJ whole genome shotgun (WGS) entry which is preliminary data.</text>
</comment>